<protein>
    <submittedName>
        <fullName evidence="1">Uncharacterized protein</fullName>
    </submittedName>
</protein>
<name>A0AAN6PGP6_9PEZI</name>
<gene>
    <name evidence="1" type="ORF">C8A01DRAFT_35555</name>
</gene>
<dbReference type="EMBL" id="MU854377">
    <property type="protein sequence ID" value="KAK4040412.1"/>
    <property type="molecule type" value="Genomic_DNA"/>
</dbReference>
<keyword evidence="2" id="KW-1185">Reference proteome</keyword>
<dbReference type="Proteomes" id="UP001303115">
    <property type="component" value="Unassembled WGS sequence"/>
</dbReference>
<evidence type="ECO:0000313" key="1">
    <source>
        <dbReference type="EMBL" id="KAK4040412.1"/>
    </source>
</evidence>
<evidence type="ECO:0000313" key="2">
    <source>
        <dbReference type="Proteomes" id="UP001303115"/>
    </source>
</evidence>
<dbReference type="CDD" id="cd10170">
    <property type="entry name" value="ASKHA_NBD_HSP70"/>
    <property type="match status" value="1"/>
</dbReference>
<dbReference type="AlphaFoldDB" id="A0AAN6PGP6"/>
<comment type="caution">
    <text evidence="1">The sequence shown here is derived from an EMBL/GenBank/DDBJ whole genome shotgun (WGS) entry which is preliminary data.</text>
</comment>
<reference evidence="2" key="1">
    <citation type="journal article" date="2023" name="Mol. Phylogenet. Evol.">
        <title>Genome-scale phylogeny and comparative genomics of the fungal order Sordariales.</title>
        <authorList>
            <person name="Hensen N."/>
            <person name="Bonometti L."/>
            <person name="Westerberg I."/>
            <person name="Brannstrom I.O."/>
            <person name="Guillou S."/>
            <person name="Cros-Aarteil S."/>
            <person name="Calhoun S."/>
            <person name="Haridas S."/>
            <person name="Kuo A."/>
            <person name="Mondo S."/>
            <person name="Pangilinan J."/>
            <person name="Riley R."/>
            <person name="LaButti K."/>
            <person name="Andreopoulos B."/>
            <person name="Lipzen A."/>
            <person name="Chen C."/>
            <person name="Yan M."/>
            <person name="Daum C."/>
            <person name="Ng V."/>
            <person name="Clum A."/>
            <person name="Steindorff A."/>
            <person name="Ohm R.A."/>
            <person name="Martin F."/>
            <person name="Silar P."/>
            <person name="Natvig D.O."/>
            <person name="Lalanne C."/>
            <person name="Gautier V."/>
            <person name="Ament-Velasquez S.L."/>
            <person name="Kruys A."/>
            <person name="Hutchinson M.I."/>
            <person name="Powell A.J."/>
            <person name="Barry K."/>
            <person name="Miller A.N."/>
            <person name="Grigoriev I.V."/>
            <person name="Debuchy R."/>
            <person name="Gladieux P."/>
            <person name="Hiltunen Thoren M."/>
            <person name="Johannesson H."/>
        </authorList>
    </citation>
    <scope>NUCLEOTIDE SEQUENCE [LARGE SCALE GENOMIC DNA]</scope>
    <source>
        <strain evidence="2">CBS 284.82</strain>
    </source>
</reference>
<accession>A0AAN6PGP6</accession>
<organism evidence="1 2">
    <name type="scientific">Parachaetomium inaequale</name>
    <dbReference type="NCBI Taxonomy" id="2588326"/>
    <lineage>
        <taxon>Eukaryota</taxon>
        <taxon>Fungi</taxon>
        <taxon>Dikarya</taxon>
        <taxon>Ascomycota</taxon>
        <taxon>Pezizomycotina</taxon>
        <taxon>Sordariomycetes</taxon>
        <taxon>Sordariomycetidae</taxon>
        <taxon>Sordariales</taxon>
        <taxon>Chaetomiaceae</taxon>
        <taxon>Parachaetomium</taxon>
    </lineage>
</organism>
<dbReference type="PANTHER" id="PTHR14187">
    <property type="entry name" value="ALPHA KINASE/ELONGATION FACTOR 2 KINASE"/>
    <property type="match status" value="1"/>
</dbReference>
<sequence length="342" mass="36762">MQPSVLGITNRLGSWGSGIAPNEKRVILFKLALLHNDDLVRDHPHSDCLAAVREALGDIEDAGQTGLSVVAEYMKRMWADGAQYLLHMLSAHGLVPNDVDICFVFGIPGVWSESSIVRMKEAIHQSGMLLFKGVPAPMGLTLEPEAAAMAINPGLIKNGLLKACVLTYVPSPSAERSSSLPGPHHACDFISYELASLTPFTVKECVPGEGGLYGDMFMKRALRSFLKQQVESTVGTNIASVDWANCEAAVEKVWATVCAQKAEQMCDTSWSPPLEVCRLDGTLLSSVTLYGADIVPVLRSITDGILELTHAQVNAVGAKKEGQTPDRIIVVGGFGCNKFLKT</sequence>
<proteinExistence type="predicted"/>
<dbReference type="PANTHER" id="PTHR14187:SF5">
    <property type="entry name" value="HEAT SHOCK 70 KDA PROTEIN 12A"/>
    <property type="match status" value="1"/>
</dbReference>